<reference evidence="3" key="1">
    <citation type="submission" date="2018-08" db="EMBL/GenBank/DDBJ databases">
        <title>Mucilaginibacter sp. MYSH2.</title>
        <authorList>
            <person name="Seo T."/>
        </authorList>
    </citation>
    <scope>NUCLEOTIDE SEQUENCE [LARGE SCALE GENOMIC DNA]</scope>
    <source>
        <strain evidence="3">KIRAN</strain>
    </source>
</reference>
<dbReference type="AlphaFoldDB" id="A0A399SM79"/>
<dbReference type="Proteomes" id="UP000266005">
    <property type="component" value="Unassembled WGS sequence"/>
</dbReference>
<keyword evidence="1" id="KW-0732">Signal</keyword>
<protein>
    <recommendedName>
        <fullName evidence="4">Lipocalin-like domain-containing protein</fullName>
    </recommendedName>
</protein>
<name>A0A399SM79_9BACT</name>
<evidence type="ECO:0008006" key="4">
    <source>
        <dbReference type="Google" id="ProtNLM"/>
    </source>
</evidence>
<evidence type="ECO:0000313" key="3">
    <source>
        <dbReference type="Proteomes" id="UP000266005"/>
    </source>
</evidence>
<feature type="chain" id="PRO_5017360296" description="Lipocalin-like domain-containing protein" evidence="1">
    <location>
        <begin position="19"/>
        <end position="144"/>
    </location>
</feature>
<evidence type="ECO:0000256" key="1">
    <source>
        <dbReference type="SAM" id="SignalP"/>
    </source>
</evidence>
<feature type="signal peptide" evidence="1">
    <location>
        <begin position="1"/>
        <end position="18"/>
    </location>
</feature>
<proteinExistence type="predicted"/>
<accession>A0A399SM79</accession>
<organism evidence="2 3">
    <name type="scientific">Pontibacter oryzae</name>
    <dbReference type="NCBI Taxonomy" id="2304593"/>
    <lineage>
        <taxon>Bacteria</taxon>
        <taxon>Pseudomonadati</taxon>
        <taxon>Bacteroidota</taxon>
        <taxon>Cytophagia</taxon>
        <taxon>Cytophagales</taxon>
        <taxon>Hymenobacteraceae</taxon>
        <taxon>Pontibacter</taxon>
    </lineage>
</organism>
<sequence>MRYTLICALAMKPNALLAILTLFILTGFTAQQQQASHTIVGSWKLTSMQIGSDTAAKAASGIDSTVSQSPMRFVFEESGQFRMELGTDGRGLKGGYYYDTESQILSIRYGAHIDTAFVSWDGADRMIHASKDGKTRTTLQRVKD</sequence>
<gene>
    <name evidence="2" type="ORF">D1627_04395</name>
</gene>
<keyword evidence="3" id="KW-1185">Reference proteome</keyword>
<comment type="caution">
    <text evidence="2">The sequence shown here is derived from an EMBL/GenBank/DDBJ whole genome shotgun (WGS) entry which is preliminary data.</text>
</comment>
<evidence type="ECO:0000313" key="2">
    <source>
        <dbReference type="EMBL" id="RIJ43077.1"/>
    </source>
</evidence>
<dbReference type="EMBL" id="QWGE01000001">
    <property type="protein sequence ID" value="RIJ43077.1"/>
    <property type="molecule type" value="Genomic_DNA"/>
</dbReference>